<protein>
    <submittedName>
        <fullName evidence="11">Uncharacterized protein</fullName>
    </submittedName>
</protein>
<dbReference type="Pfam" id="PF25762">
    <property type="entry name" value="HAUS1"/>
    <property type="match status" value="1"/>
</dbReference>
<organism evidence="11 12">
    <name type="scientific">Jimgerdemannia flammicorona</name>
    <dbReference type="NCBI Taxonomy" id="994334"/>
    <lineage>
        <taxon>Eukaryota</taxon>
        <taxon>Fungi</taxon>
        <taxon>Fungi incertae sedis</taxon>
        <taxon>Mucoromycota</taxon>
        <taxon>Mucoromycotina</taxon>
        <taxon>Endogonomycetes</taxon>
        <taxon>Endogonales</taxon>
        <taxon>Endogonaceae</taxon>
        <taxon>Jimgerdemannia</taxon>
    </lineage>
</organism>
<evidence type="ECO:0000256" key="5">
    <source>
        <dbReference type="ARBA" id="ARBA00022701"/>
    </source>
</evidence>
<gene>
    <name evidence="11" type="ORF">BC936DRAFT_143501</name>
</gene>
<evidence type="ECO:0000256" key="2">
    <source>
        <dbReference type="ARBA" id="ARBA00005479"/>
    </source>
</evidence>
<dbReference type="GO" id="GO:0051225">
    <property type="term" value="P:spindle assembly"/>
    <property type="evidence" value="ECO:0007669"/>
    <property type="project" value="InterPro"/>
</dbReference>
<comment type="caution">
    <text evidence="11">The sequence shown here is derived from an EMBL/GenBank/DDBJ whole genome shotgun (WGS) entry which is preliminary data.</text>
</comment>
<dbReference type="GO" id="GO:0005829">
    <property type="term" value="C:cytosol"/>
    <property type="evidence" value="ECO:0007669"/>
    <property type="project" value="TreeGrafter"/>
</dbReference>
<name>A0A432ZYT3_9FUNG</name>
<evidence type="ECO:0000256" key="9">
    <source>
        <dbReference type="ARBA" id="ARBA00023306"/>
    </source>
</evidence>
<evidence type="ECO:0000256" key="8">
    <source>
        <dbReference type="ARBA" id="ARBA00023212"/>
    </source>
</evidence>
<evidence type="ECO:0000256" key="1">
    <source>
        <dbReference type="ARBA" id="ARBA00004186"/>
    </source>
</evidence>
<evidence type="ECO:0000256" key="3">
    <source>
        <dbReference type="ARBA" id="ARBA00022490"/>
    </source>
</evidence>
<comment type="similarity">
    <text evidence="2">Belongs to the HAUS1 family.</text>
</comment>
<keyword evidence="6" id="KW-0498">Mitosis</keyword>
<dbReference type="PANTHER" id="PTHR31570">
    <property type="entry name" value="HAUS AUGMIN-LIKE COMPLEX SUBUNIT 1"/>
    <property type="match status" value="1"/>
</dbReference>
<evidence type="ECO:0000256" key="6">
    <source>
        <dbReference type="ARBA" id="ARBA00022776"/>
    </source>
</evidence>
<proteinExistence type="inferred from homology"/>
<accession>A0A432ZYT3</accession>
<evidence type="ECO:0000313" key="12">
    <source>
        <dbReference type="Proteomes" id="UP000268093"/>
    </source>
</evidence>
<comment type="subcellular location">
    <subcellularLocation>
        <location evidence="1">Cytoplasm</location>
        <location evidence="1">Cytoskeleton</location>
        <location evidence="1">Spindle</location>
    </subcellularLocation>
</comment>
<dbReference type="GO" id="GO:0051301">
    <property type="term" value="P:cell division"/>
    <property type="evidence" value="ECO:0007669"/>
    <property type="project" value="UniProtKB-KW"/>
</dbReference>
<evidence type="ECO:0000256" key="4">
    <source>
        <dbReference type="ARBA" id="ARBA00022618"/>
    </source>
</evidence>
<sequence>MADARNKADPLSALLEASEPSMMMDVSGVYYDEGSRMDIDVGEVLNEQSDEEKWRTVSVSEFWFLSICWFLEAEPPLLPRLSSASPRLLTPLLPPQIETWLRQFYPPPAPLPPFEKTPETLRRIYRLYLMHRQREETTRICVAEMKRETEEYRDQGASRRLREMHEAIGIRREDLSKQGETAVQTLASIACTLGLRDVKLSSYQRAITDLTINSAELEMERDRIARVTKTIESRSTEARAKLEQLQKWVCFSCGRLLQSDEGFTRVGNALFTWPALLTQPSSRHSRSALARAREARDTTELDTIREQRANTQVLNSKAQEYVKTLERVEQQYAATGIEQCGLGYPALRAVEEEIGRIERELVAKQKVLAGYRDVPPVGLGSFTCCELLRVPVCGEGWMD</sequence>
<keyword evidence="12" id="KW-1185">Reference proteome</keyword>
<keyword evidence="3" id="KW-0963">Cytoplasm</keyword>
<keyword evidence="4" id="KW-0132">Cell division</keyword>
<dbReference type="AlphaFoldDB" id="A0A432ZYT3"/>
<dbReference type="EMBL" id="RBNI01027112">
    <property type="protein sequence ID" value="RUO95661.1"/>
    <property type="molecule type" value="Genomic_DNA"/>
</dbReference>
<evidence type="ECO:0000256" key="7">
    <source>
        <dbReference type="ARBA" id="ARBA00023054"/>
    </source>
</evidence>
<reference evidence="11 12" key="1">
    <citation type="journal article" date="2018" name="New Phytol.">
        <title>Phylogenomics of Endogonaceae and evolution of mycorrhizas within Mucoromycota.</title>
        <authorList>
            <person name="Chang Y."/>
            <person name="Desiro A."/>
            <person name="Na H."/>
            <person name="Sandor L."/>
            <person name="Lipzen A."/>
            <person name="Clum A."/>
            <person name="Barry K."/>
            <person name="Grigoriev I.V."/>
            <person name="Martin F.M."/>
            <person name="Stajich J.E."/>
            <person name="Smith M.E."/>
            <person name="Bonito G."/>
            <person name="Spatafora J.W."/>
        </authorList>
    </citation>
    <scope>NUCLEOTIDE SEQUENCE [LARGE SCALE GENOMIC DNA]</scope>
    <source>
        <strain evidence="11 12">GMNB39</strain>
    </source>
</reference>
<evidence type="ECO:0000313" key="11">
    <source>
        <dbReference type="EMBL" id="RUO95661.1"/>
    </source>
</evidence>
<feature type="coiled-coil region" evidence="10">
    <location>
        <begin position="311"/>
        <end position="367"/>
    </location>
</feature>
<evidence type="ECO:0000256" key="10">
    <source>
        <dbReference type="SAM" id="Coils"/>
    </source>
</evidence>
<keyword evidence="5" id="KW-0493">Microtubule</keyword>
<dbReference type="OrthoDB" id="5372507at2759"/>
<dbReference type="GO" id="GO:0070652">
    <property type="term" value="C:HAUS complex"/>
    <property type="evidence" value="ECO:0007669"/>
    <property type="project" value="InterPro"/>
</dbReference>
<dbReference type="GO" id="GO:0005874">
    <property type="term" value="C:microtubule"/>
    <property type="evidence" value="ECO:0007669"/>
    <property type="project" value="UniProtKB-KW"/>
</dbReference>
<dbReference type="GO" id="GO:0005819">
    <property type="term" value="C:spindle"/>
    <property type="evidence" value="ECO:0007669"/>
    <property type="project" value="UniProtKB-SubCell"/>
</dbReference>
<keyword evidence="7 10" id="KW-0175">Coiled coil</keyword>
<dbReference type="PANTHER" id="PTHR31570:SF1">
    <property type="entry name" value="HAUS AUGMIN-LIKE COMPLEX SUBUNIT 1"/>
    <property type="match status" value="1"/>
</dbReference>
<keyword evidence="9" id="KW-0131">Cell cycle</keyword>
<dbReference type="InterPro" id="IPR026243">
    <property type="entry name" value="HAUS1"/>
</dbReference>
<keyword evidence="8" id="KW-0206">Cytoskeleton</keyword>
<dbReference type="Proteomes" id="UP000268093">
    <property type="component" value="Unassembled WGS sequence"/>
</dbReference>